<feature type="domain" description="Glucose-methanol-choline oxidoreductase N-terminal" evidence="8">
    <location>
        <begin position="60"/>
        <end position="74"/>
    </location>
</feature>
<dbReference type="KEGG" id="pco:PHACADRAFT_186890"/>
<dbReference type="EMBL" id="JH930475">
    <property type="protein sequence ID" value="EKM52833.1"/>
    <property type="molecule type" value="Genomic_DNA"/>
</dbReference>
<keyword evidence="10" id="KW-1185">Reference proteome</keyword>
<accession>K5VN30</accession>
<dbReference type="GO" id="GO:0016614">
    <property type="term" value="F:oxidoreductase activity, acting on CH-OH group of donors"/>
    <property type="evidence" value="ECO:0007669"/>
    <property type="project" value="InterPro"/>
</dbReference>
<dbReference type="PANTHER" id="PTHR11552">
    <property type="entry name" value="GLUCOSE-METHANOL-CHOLINE GMC OXIDOREDUCTASE"/>
    <property type="match status" value="1"/>
</dbReference>
<dbReference type="RefSeq" id="XP_007399162.1">
    <property type="nucleotide sequence ID" value="XM_007399100.1"/>
</dbReference>
<proteinExistence type="inferred from homology"/>
<evidence type="ECO:0000256" key="3">
    <source>
        <dbReference type="ARBA" id="ARBA00022630"/>
    </source>
</evidence>
<evidence type="ECO:0000313" key="10">
    <source>
        <dbReference type="Proteomes" id="UP000008370"/>
    </source>
</evidence>
<keyword evidence="6" id="KW-0560">Oxidoreductase</keyword>
<dbReference type="SUPFAM" id="SSF54373">
    <property type="entry name" value="FAD-linked reductases, C-terminal domain"/>
    <property type="match status" value="1"/>
</dbReference>
<dbReference type="AlphaFoldDB" id="K5VN30"/>
<dbReference type="PROSITE" id="PS00624">
    <property type="entry name" value="GMC_OXRED_2"/>
    <property type="match status" value="1"/>
</dbReference>
<dbReference type="InterPro" id="IPR000172">
    <property type="entry name" value="GMC_OxRdtase_N"/>
</dbReference>
<dbReference type="InterPro" id="IPR036188">
    <property type="entry name" value="FAD/NAD-bd_sf"/>
</dbReference>
<gene>
    <name evidence="9" type="ORF">PHACADRAFT_186890</name>
</gene>
<dbReference type="STRING" id="650164.K5VN30"/>
<dbReference type="InterPro" id="IPR012132">
    <property type="entry name" value="GMC_OxRdtase"/>
</dbReference>
<comment type="cofactor">
    <cofactor evidence="1">
        <name>FAD</name>
        <dbReference type="ChEBI" id="CHEBI:57692"/>
    </cofactor>
</comment>
<dbReference type="InterPro" id="IPR007867">
    <property type="entry name" value="GMC_OxRtase_C"/>
</dbReference>
<name>K5VN30_PHACS</name>
<dbReference type="PANTHER" id="PTHR11552:SF201">
    <property type="entry name" value="GLUCOSE-METHANOL-CHOLINE OXIDOREDUCTASE N-TERMINAL DOMAIN-CONTAINING PROTEIN"/>
    <property type="match status" value="1"/>
</dbReference>
<dbReference type="Pfam" id="PF05199">
    <property type="entry name" value="GMC_oxred_C"/>
    <property type="match status" value="1"/>
</dbReference>
<dbReference type="SUPFAM" id="SSF51905">
    <property type="entry name" value="FAD/NAD(P)-binding domain"/>
    <property type="match status" value="1"/>
</dbReference>
<keyword evidence="5" id="KW-0274">FAD</keyword>
<evidence type="ECO:0000256" key="5">
    <source>
        <dbReference type="ARBA" id="ARBA00022827"/>
    </source>
</evidence>
<evidence type="ECO:0000256" key="7">
    <source>
        <dbReference type="SAM" id="MobiDB-lite"/>
    </source>
</evidence>
<keyword evidence="4" id="KW-0732">Signal</keyword>
<dbReference type="Gene3D" id="3.30.560.10">
    <property type="entry name" value="Glucose Oxidase, domain 3"/>
    <property type="match status" value="1"/>
</dbReference>
<evidence type="ECO:0000256" key="2">
    <source>
        <dbReference type="ARBA" id="ARBA00010790"/>
    </source>
</evidence>
<reference evidence="9 10" key="1">
    <citation type="journal article" date="2012" name="BMC Genomics">
        <title>Comparative genomics of the white-rot fungi, Phanerochaete carnosa and P. chrysosporium, to elucidate the genetic basis of the distinct wood types they colonize.</title>
        <authorList>
            <person name="Suzuki H."/>
            <person name="MacDonald J."/>
            <person name="Syed K."/>
            <person name="Salamov A."/>
            <person name="Hori C."/>
            <person name="Aerts A."/>
            <person name="Henrissat B."/>
            <person name="Wiebenga A."/>
            <person name="vanKuyk P.A."/>
            <person name="Barry K."/>
            <person name="Lindquist E."/>
            <person name="LaButti K."/>
            <person name="Lapidus A."/>
            <person name="Lucas S."/>
            <person name="Coutinho P."/>
            <person name="Gong Y."/>
            <person name="Samejima M."/>
            <person name="Mahadevan R."/>
            <person name="Abou-Zaid M."/>
            <person name="de Vries R.P."/>
            <person name="Igarashi K."/>
            <person name="Yadav J.S."/>
            <person name="Grigoriev I.V."/>
            <person name="Master E.R."/>
        </authorList>
    </citation>
    <scope>NUCLEOTIDE SEQUENCE [LARGE SCALE GENOMIC DNA]</scope>
    <source>
        <strain evidence="9 10">HHB-10118-sp</strain>
    </source>
</reference>
<sequence>MRMCTRSSPPSTGKNSSPLRSSLNMVARCTMLVHVRRSLSLPGACCRGHSAFRTLTSSCSTVKSPQVLELSGIGDRKILQPLGISVQQDLPSVGTNVQEPIMMGISRIKMVEDRDLITSGMLDDDEFTEKIQTALPAELKALPSGLKDSFQLTVNGVSFVPIQTASERAEQLVQKQRAKVAKGDHPPGLKISYEKQLELLANPKVPDFEILFFPFTFPTPPPEPSKPYITIFLTLGRPFTRGTIHIQSADPMAWPAIDPHYYEEDIDLDIMVDAAKFIRKVTHTEPFKSLVVEEQLPGPDVNTDEEMYAYVRKNTYSSFRTYQ</sequence>
<dbReference type="Gene3D" id="3.50.50.60">
    <property type="entry name" value="FAD/NAD(P)-binding domain"/>
    <property type="match status" value="1"/>
</dbReference>
<dbReference type="GO" id="GO:0050660">
    <property type="term" value="F:flavin adenine dinucleotide binding"/>
    <property type="evidence" value="ECO:0007669"/>
    <property type="project" value="InterPro"/>
</dbReference>
<evidence type="ECO:0000313" key="9">
    <source>
        <dbReference type="EMBL" id="EKM52833.1"/>
    </source>
</evidence>
<keyword evidence="3" id="KW-0285">Flavoprotein</keyword>
<organism evidence="9 10">
    <name type="scientific">Phanerochaete carnosa (strain HHB-10118-sp)</name>
    <name type="common">White-rot fungus</name>
    <name type="synonym">Peniophora carnosa</name>
    <dbReference type="NCBI Taxonomy" id="650164"/>
    <lineage>
        <taxon>Eukaryota</taxon>
        <taxon>Fungi</taxon>
        <taxon>Dikarya</taxon>
        <taxon>Basidiomycota</taxon>
        <taxon>Agaricomycotina</taxon>
        <taxon>Agaricomycetes</taxon>
        <taxon>Polyporales</taxon>
        <taxon>Phanerochaetaceae</taxon>
        <taxon>Phanerochaete</taxon>
    </lineage>
</organism>
<dbReference type="InParanoid" id="K5VN30"/>
<feature type="region of interest" description="Disordered" evidence="7">
    <location>
        <begin position="1"/>
        <end position="20"/>
    </location>
</feature>
<protein>
    <recommendedName>
        <fullName evidence="8">Glucose-methanol-choline oxidoreductase N-terminal domain-containing protein</fullName>
    </recommendedName>
</protein>
<evidence type="ECO:0000256" key="1">
    <source>
        <dbReference type="ARBA" id="ARBA00001974"/>
    </source>
</evidence>
<dbReference type="HOGENOM" id="CLU_860815_0_0_1"/>
<comment type="similarity">
    <text evidence="2">Belongs to the GMC oxidoreductase family.</text>
</comment>
<evidence type="ECO:0000259" key="8">
    <source>
        <dbReference type="PROSITE" id="PS00624"/>
    </source>
</evidence>
<dbReference type="Proteomes" id="UP000008370">
    <property type="component" value="Unassembled WGS sequence"/>
</dbReference>
<evidence type="ECO:0000256" key="4">
    <source>
        <dbReference type="ARBA" id="ARBA00022729"/>
    </source>
</evidence>
<dbReference type="GeneID" id="18910385"/>
<evidence type="ECO:0000256" key="6">
    <source>
        <dbReference type="ARBA" id="ARBA00023002"/>
    </source>
</evidence>
<dbReference type="OrthoDB" id="269227at2759"/>